<feature type="domain" description="TCP" evidence="8">
    <location>
        <begin position="91"/>
        <end position="149"/>
    </location>
</feature>
<evidence type="ECO:0000259" key="9">
    <source>
        <dbReference type="PROSITE" id="PS51370"/>
    </source>
</evidence>
<comment type="caution">
    <text evidence="10">The sequence shown here is derived from an EMBL/GenBank/DDBJ whole genome shotgun (WGS) entry which is preliminary data.</text>
</comment>
<organism evidence="10 11">
    <name type="scientific">Cinchona calisaya</name>
    <dbReference type="NCBI Taxonomy" id="153742"/>
    <lineage>
        <taxon>Eukaryota</taxon>
        <taxon>Viridiplantae</taxon>
        <taxon>Streptophyta</taxon>
        <taxon>Embryophyta</taxon>
        <taxon>Tracheophyta</taxon>
        <taxon>Spermatophyta</taxon>
        <taxon>Magnoliopsida</taxon>
        <taxon>eudicotyledons</taxon>
        <taxon>Gunneridae</taxon>
        <taxon>Pentapetalae</taxon>
        <taxon>asterids</taxon>
        <taxon>lamiids</taxon>
        <taxon>Gentianales</taxon>
        <taxon>Rubiaceae</taxon>
        <taxon>Cinchonoideae</taxon>
        <taxon>Cinchoneae</taxon>
        <taxon>Cinchona</taxon>
    </lineage>
</organism>
<dbReference type="InterPro" id="IPR017888">
    <property type="entry name" value="CYC/TB1_R_domain"/>
</dbReference>
<dbReference type="AlphaFoldDB" id="A0ABD3A239"/>
<dbReference type="Proteomes" id="UP001630127">
    <property type="component" value="Unassembled WGS sequence"/>
</dbReference>
<accession>A0ABD3A239</accession>
<dbReference type="GO" id="GO:0003677">
    <property type="term" value="F:DNA binding"/>
    <property type="evidence" value="ECO:0007669"/>
    <property type="project" value="UniProtKB-KW"/>
</dbReference>
<evidence type="ECO:0000256" key="3">
    <source>
        <dbReference type="ARBA" id="ARBA00023015"/>
    </source>
</evidence>
<dbReference type="PANTHER" id="PTHR31072">
    <property type="entry name" value="TRANSCRIPTION FACTOR TCP4-RELATED"/>
    <property type="match status" value="1"/>
</dbReference>
<evidence type="ECO:0000259" key="8">
    <source>
        <dbReference type="PROSITE" id="PS51369"/>
    </source>
</evidence>
<keyword evidence="3" id="KW-0805">Transcription regulation</keyword>
<proteinExistence type="predicted"/>
<evidence type="ECO:0000256" key="6">
    <source>
        <dbReference type="ARBA" id="ARBA00023242"/>
    </source>
</evidence>
<evidence type="ECO:0000313" key="11">
    <source>
        <dbReference type="Proteomes" id="UP001630127"/>
    </source>
</evidence>
<keyword evidence="5" id="KW-0804">Transcription</keyword>
<evidence type="ECO:0000313" key="10">
    <source>
        <dbReference type="EMBL" id="KAL3525777.1"/>
    </source>
</evidence>
<evidence type="ECO:0000256" key="4">
    <source>
        <dbReference type="ARBA" id="ARBA00023125"/>
    </source>
</evidence>
<reference evidence="10 11" key="1">
    <citation type="submission" date="2024-11" db="EMBL/GenBank/DDBJ databases">
        <title>A near-complete genome assembly of Cinchona calisaya.</title>
        <authorList>
            <person name="Lian D.C."/>
            <person name="Zhao X.W."/>
            <person name="Wei L."/>
        </authorList>
    </citation>
    <scope>NUCLEOTIDE SEQUENCE [LARGE SCALE GENOMIC DNA]</scope>
    <source>
        <tissue evidence="10">Nenye</tissue>
    </source>
</reference>
<evidence type="ECO:0000256" key="1">
    <source>
        <dbReference type="ARBA" id="ARBA00004123"/>
    </source>
</evidence>
<name>A0ABD3A239_9GENT</name>
<dbReference type="Pfam" id="PF03634">
    <property type="entry name" value="TCP"/>
    <property type="match status" value="1"/>
</dbReference>
<dbReference type="InterPro" id="IPR017887">
    <property type="entry name" value="TF_TCP_subgr"/>
</dbReference>
<dbReference type="InterPro" id="IPR005333">
    <property type="entry name" value="Transcription_factor_TCP"/>
</dbReference>
<dbReference type="GO" id="GO:0005634">
    <property type="term" value="C:nucleus"/>
    <property type="evidence" value="ECO:0007669"/>
    <property type="project" value="UniProtKB-SubCell"/>
</dbReference>
<sequence>MFSPSNGITHFAQLSPYLYPSSSSFYTSRTLGLNENNEALLHHHNHHHHQDLLETANMMKATTTSSTTNPQISITNVPLNTHYNSRKQRVKRERHSKICTAQGTRDRRVRLSMDIARKFFGLQDLLGYDKASQTIDWLLTTSKAAIKQLLDAKDIVHDANAKCLCFWSEEGNNVVVAGGTNTEEEDESKKKSTAPKRKRKKNSTSQVTKNPKIVALEKLVKESRARARERARERTTEKISQRKLSEDQKLPDLIIPFSQMGTCKTSDSASMHSTISSLKLNVSTEDDDGFFCFNQRNGGIGTEEIFQESPRIKRKAKSPSSILGLQRNLNILSKEAISHNFNSCWSPIANHENWGMISSGMTWSSLCSVTNRSSPVLQICGIPAEDQSNNNQVQCGGQIHRSISSEEK</sequence>
<keyword evidence="11" id="KW-1185">Reference proteome</keyword>
<evidence type="ECO:0000256" key="5">
    <source>
        <dbReference type="ARBA" id="ARBA00023163"/>
    </source>
</evidence>
<keyword evidence="4" id="KW-0238">DNA-binding</keyword>
<feature type="region of interest" description="Disordered" evidence="7">
    <location>
        <begin position="178"/>
        <end position="208"/>
    </location>
</feature>
<feature type="domain" description="R" evidence="9">
    <location>
        <begin position="221"/>
        <end position="238"/>
    </location>
</feature>
<dbReference type="PROSITE" id="PS51369">
    <property type="entry name" value="TCP"/>
    <property type="match status" value="1"/>
</dbReference>
<keyword evidence="2" id="KW-0217">Developmental protein</keyword>
<feature type="compositionally biased region" description="Basic residues" evidence="7">
    <location>
        <begin position="191"/>
        <end position="202"/>
    </location>
</feature>
<keyword evidence="6" id="KW-0539">Nucleus</keyword>
<comment type="subcellular location">
    <subcellularLocation>
        <location evidence="1">Nucleus</location>
    </subcellularLocation>
</comment>
<protein>
    <submittedName>
        <fullName evidence="10">Uncharacterized protein</fullName>
    </submittedName>
</protein>
<evidence type="ECO:0000256" key="2">
    <source>
        <dbReference type="ARBA" id="ARBA00022473"/>
    </source>
</evidence>
<dbReference type="PANTHER" id="PTHR31072:SF224">
    <property type="entry name" value="TRANSCRIPTION FACTOR TCP1"/>
    <property type="match status" value="1"/>
</dbReference>
<gene>
    <name evidence="10" type="ORF">ACH5RR_014149</name>
</gene>
<dbReference type="PROSITE" id="PS51370">
    <property type="entry name" value="R"/>
    <property type="match status" value="1"/>
</dbReference>
<evidence type="ECO:0000256" key="7">
    <source>
        <dbReference type="SAM" id="MobiDB-lite"/>
    </source>
</evidence>
<dbReference type="EMBL" id="JBJUIK010000006">
    <property type="protein sequence ID" value="KAL3525777.1"/>
    <property type="molecule type" value="Genomic_DNA"/>
</dbReference>